<dbReference type="GO" id="GO:0020037">
    <property type="term" value="F:heme binding"/>
    <property type="evidence" value="ECO:0007669"/>
    <property type="project" value="InterPro"/>
</dbReference>
<feature type="binding site" evidence="14">
    <location>
        <position position="339"/>
    </location>
    <ligand>
        <name>Ca(2+)</name>
        <dbReference type="ChEBI" id="CHEBI:29108"/>
        <label>2</label>
    </ligand>
</feature>
<dbReference type="GO" id="GO:0006979">
    <property type="term" value="P:response to oxidative stress"/>
    <property type="evidence" value="ECO:0007669"/>
    <property type="project" value="InterPro"/>
</dbReference>
<dbReference type="OMA" id="PTACREE"/>
<dbReference type="eggNOG" id="ENOG502QT8W">
    <property type="taxonomic scope" value="Eukaryota"/>
</dbReference>
<keyword evidence="5 14" id="KW-0479">Metal-binding</keyword>
<dbReference type="SUPFAM" id="SSF48113">
    <property type="entry name" value="Heme-dependent peroxidases"/>
    <property type="match status" value="1"/>
</dbReference>
<feature type="disulfide bond" evidence="16">
    <location>
        <begin position="165"/>
        <end position="170"/>
    </location>
</feature>
<dbReference type="GO" id="GO:0042744">
    <property type="term" value="P:hydrogen peroxide catabolic process"/>
    <property type="evidence" value="ECO:0007669"/>
    <property type="project" value="UniProtKB-KW"/>
</dbReference>
<comment type="cofactor">
    <cofactor evidence="14">
        <name>heme b</name>
        <dbReference type="ChEBI" id="CHEBI:60344"/>
    </cofactor>
    <text evidence="14">Binds 1 heme b (iron(II)-protoporphyrin IX) group per subunit.</text>
</comment>
<dbReference type="Gene3D" id="1.10.420.10">
    <property type="entry name" value="Peroxidase, domain 2"/>
    <property type="match status" value="1"/>
</dbReference>
<dbReference type="AlphaFoldDB" id="M7ZIZ5"/>
<feature type="binding site" evidence="14">
    <location>
        <position position="164"/>
    </location>
    <ligand>
        <name>Ca(2+)</name>
        <dbReference type="ChEBI" id="CHEBI:29108"/>
        <label>1</label>
    </ligand>
</feature>
<feature type="binding site" evidence="14">
    <location>
        <position position="183"/>
    </location>
    <ligand>
        <name>Ca(2+)</name>
        <dbReference type="ChEBI" id="CHEBI:29108"/>
        <label>1</label>
    </ligand>
</feature>
<evidence type="ECO:0000259" key="18">
    <source>
        <dbReference type="PROSITE" id="PS50873"/>
    </source>
</evidence>
<dbReference type="InterPro" id="IPR033905">
    <property type="entry name" value="Secretory_peroxidase"/>
</dbReference>
<gene>
    <name evidence="19" type="ORF">TRIUR3_06320</name>
</gene>
<keyword evidence="7" id="KW-0560">Oxidoreductase</keyword>
<evidence type="ECO:0000256" key="3">
    <source>
        <dbReference type="ARBA" id="ARBA00022559"/>
    </source>
</evidence>
<dbReference type="EMBL" id="KD208529">
    <property type="protein sequence ID" value="EMS52350.1"/>
    <property type="molecule type" value="Genomic_DNA"/>
</dbReference>
<evidence type="ECO:0000256" key="16">
    <source>
        <dbReference type="PIRSR" id="PIRSR600823-5"/>
    </source>
</evidence>
<keyword evidence="9 16" id="KW-1015">Disulfide bond</keyword>
<dbReference type="PANTHER" id="PTHR31517:SF51">
    <property type="entry name" value="PEROXIDASE 55"/>
    <property type="match status" value="1"/>
</dbReference>
<comment type="cofactor">
    <cofactor evidence="14">
        <name>Ca(2+)</name>
        <dbReference type="ChEBI" id="CHEBI:29108"/>
    </cofactor>
    <text evidence="14">Binds 2 calcium ions per subunit.</text>
</comment>
<feature type="compositionally biased region" description="Basic and acidic residues" evidence="17">
    <location>
        <begin position="21"/>
        <end position="31"/>
    </location>
</feature>
<keyword evidence="11" id="KW-0376">Hydrogen peroxide</keyword>
<evidence type="ECO:0000256" key="6">
    <source>
        <dbReference type="ARBA" id="ARBA00022837"/>
    </source>
</evidence>
<dbReference type="PROSITE" id="PS50873">
    <property type="entry name" value="PEROXIDASE_4"/>
    <property type="match status" value="1"/>
</dbReference>
<evidence type="ECO:0000256" key="15">
    <source>
        <dbReference type="PIRSR" id="PIRSR600823-4"/>
    </source>
</evidence>
<evidence type="ECO:0000256" key="11">
    <source>
        <dbReference type="ARBA" id="ARBA00023324"/>
    </source>
</evidence>
<dbReference type="InterPro" id="IPR010255">
    <property type="entry name" value="Haem_peroxidase_sf"/>
</dbReference>
<keyword evidence="8 14" id="KW-0408">Iron</keyword>
<feature type="binding site" evidence="14">
    <location>
        <position position="334"/>
    </location>
    <ligand>
        <name>Ca(2+)</name>
        <dbReference type="ChEBI" id="CHEBI:29108"/>
        <label>2</label>
    </ligand>
</feature>
<dbReference type="InterPro" id="IPR002016">
    <property type="entry name" value="Haem_peroxidase"/>
</dbReference>
<evidence type="ECO:0000256" key="17">
    <source>
        <dbReference type="SAM" id="MobiDB-lite"/>
    </source>
</evidence>
<feature type="site" description="Transition state stabilizer" evidence="15">
    <location>
        <position position="159"/>
    </location>
</feature>
<dbReference type="PRINTS" id="PR00458">
    <property type="entry name" value="PEROXIDASE"/>
</dbReference>
<keyword evidence="6 14" id="KW-0106">Calcium</keyword>
<dbReference type="InterPro" id="IPR000823">
    <property type="entry name" value="Peroxidase_pln"/>
</dbReference>
<dbReference type="PANTHER" id="PTHR31517">
    <property type="match status" value="1"/>
</dbReference>
<evidence type="ECO:0000256" key="13">
    <source>
        <dbReference type="PIRSR" id="PIRSR600823-2"/>
    </source>
</evidence>
<evidence type="ECO:0000256" key="4">
    <source>
        <dbReference type="ARBA" id="ARBA00022617"/>
    </source>
</evidence>
<feature type="binding site" evidence="13">
    <location>
        <position position="259"/>
    </location>
    <ligand>
        <name>substrate</name>
    </ligand>
</feature>
<keyword evidence="10" id="KW-0873">Pyrrolidone carboxylic acid</keyword>
<evidence type="ECO:0000256" key="1">
    <source>
        <dbReference type="ARBA" id="ARBA00000189"/>
    </source>
</evidence>
<evidence type="ECO:0000256" key="10">
    <source>
        <dbReference type="ARBA" id="ARBA00023283"/>
    </source>
</evidence>
<evidence type="ECO:0000313" key="19">
    <source>
        <dbReference type="EMBL" id="EMS52350.1"/>
    </source>
</evidence>
<proteinExistence type="inferred from homology"/>
<feature type="binding site" evidence="14">
    <location>
        <position position="173"/>
    </location>
    <ligand>
        <name>Ca(2+)</name>
        <dbReference type="ChEBI" id="CHEBI:29108"/>
        <label>1</label>
    </ligand>
</feature>
<feature type="binding site" evidence="14">
    <location>
        <position position="331"/>
    </location>
    <ligand>
        <name>Ca(2+)</name>
        <dbReference type="ChEBI" id="CHEBI:29108"/>
        <label>2</label>
    </ligand>
</feature>
<dbReference type="STRING" id="4572.M7ZIZ5"/>
<feature type="binding site" evidence="14">
    <location>
        <position position="169"/>
    </location>
    <ligand>
        <name>Ca(2+)</name>
        <dbReference type="ChEBI" id="CHEBI:29108"/>
        <label>1</label>
    </ligand>
</feature>
<feature type="binding site" description="axial binding residue" evidence="14">
    <location>
        <position position="291"/>
    </location>
    <ligand>
        <name>heme b</name>
        <dbReference type="ChEBI" id="CHEBI:60344"/>
    </ligand>
    <ligandPart>
        <name>Fe</name>
        <dbReference type="ChEBI" id="CHEBI:18248"/>
    </ligandPart>
</feature>
<dbReference type="FunFam" id="1.10.420.10:FF:000001">
    <property type="entry name" value="Peroxidase"/>
    <property type="match status" value="1"/>
</dbReference>
<feature type="domain" description="Plant heme peroxidase family profile" evidence="18">
    <location>
        <begin position="154"/>
        <end position="405"/>
    </location>
</feature>
<accession>M7ZIZ5</accession>
<organism evidence="19">
    <name type="scientific">Triticum urartu</name>
    <name type="common">Red wild einkorn</name>
    <name type="synonym">Crithodium urartu</name>
    <dbReference type="NCBI Taxonomy" id="4572"/>
    <lineage>
        <taxon>Eukaryota</taxon>
        <taxon>Viridiplantae</taxon>
        <taxon>Streptophyta</taxon>
        <taxon>Embryophyta</taxon>
        <taxon>Tracheophyta</taxon>
        <taxon>Spermatophyta</taxon>
        <taxon>Magnoliopsida</taxon>
        <taxon>Liliopsida</taxon>
        <taxon>Poales</taxon>
        <taxon>Poaceae</taxon>
        <taxon>BOP clade</taxon>
        <taxon>Pooideae</taxon>
        <taxon>Triticodae</taxon>
        <taxon>Triticeae</taxon>
        <taxon>Triticinae</taxon>
        <taxon>Triticum</taxon>
    </lineage>
</organism>
<keyword evidence="4" id="KW-0349">Heme</keyword>
<protein>
    <submittedName>
        <fullName evidence="19">Peroxidase 66</fullName>
    </submittedName>
</protein>
<dbReference type="InterPro" id="IPR019793">
    <property type="entry name" value="Peroxidases_heam-ligand_BS"/>
</dbReference>
<feature type="disulfide bond" evidence="16">
    <location>
        <begin position="217"/>
        <end position="408"/>
    </location>
</feature>
<feature type="binding site" evidence="14">
    <location>
        <position position="171"/>
    </location>
    <ligand>
        <name>Ca(2+)</name>
        <dbReference type="ChEBI" id="CHEBI:29108"/>
        <label>1</label>
    </ligand>
</feature>
<name>M7ZIZ5_TRIUA</name>
<evidence type="ECO:0000256" key="2">
    <source>
        <dbReference type="ARBA" id="ARBA00006873"/>
    </source>
</evidence>
<dbReference type="Gene3D" id="1.10.520.10">
    <property type="match status" value="1"/>
</dbReference>
<feature type="region of interest" description="Disordered" evidence="17">
    <location>
        <begin position="1"/>
        <end position="59"/>
    </location>
</feature>
<dbReference type="Pfam" id="PF00141">
    <property type="entry name" value="peroxidase"/>
    <property type="match status" value="1"/>
</dbReference>
<reference evidence="19" key="1">
    <citation type="journal article" date="2013" name="Nature">
        <title>Draft genome of the wheat A-genome progenitor Triticum urartu.</title>
        <authorList>
            <person name="Ling H.Q."/>
            <person name="Zhao S."/>
            <person name="Liu D."/>
            <person name="Wang J."/>
            <person name="Sun H."/>
            <person name="Zhang C."/>
            <person name="Fan H."/>
            <person name="Li D."/>
            <person name="Dong L."/>
            <person name="Tao Y."/>
            <person name="Gao C."/>
            <person name="Wu H."/>
            <person name="Li Y."/>
            <person name="Cui Y."/>
            <person name="Guo X."/>
            <person name="Zheng S."/>
            <person name="Wang B."/>
            <person name="Yu K."/>
            <person name="Liang Q."/>
            <person name="Yang W."/>
            <person name="Lou X."/>
            <person name="Chen J."/>
            <person name="Feng M."/>
            <person name="Jian J."/>
            <person name="Zhang X."/>
            <person name="Luo G."/>
            <person name="Jiang Y."/>
            <person name="Liu J."/>
            <person name="Wang Z."/>
            <person name="Sha Y."/>
            <person name="Zhang B."/>
            <person name="Wu H."/>
            <person name="Tang D."/>
            <person name="Shen Q."/>
            <person name="Xue P."/>
            <person name="Zou S."/>
            <person name="Wang X."/>
            <person name="Liu X."/>
            <person name="Wang F."/>
            <person name="Yang Y."/>
            <person name="An X."/>
            <person name="Dong Z."/>
            <person name="Zhang K."/>
            <person name="Zhang X."/>
            <person name="Luo M.C."/>
            <person name="Dvorak J."/>
            <person name="Tong Y."/>
            <person name="Wang J."/>
            <person name="Yang H."/>
            <person name="Li Z."/>
            <person name="Wang D."/>
            <person name="Zhang A."/>
            <person name="Wang J."/>
        </authorList>
    </citation>
    <scope>NUCLEOTIDE SEQUENCE</scope>
</reference>
<feature type="active site" description="Proton acceptor" evidence="12">
    <location>
        <position position="163"/>
    </location>
</feature>
<evidence type="ECO:0000256" key="7">
    <source>
        <dbReference type="ARBA" id="ARBA00023002"/>
    </source>
</evidence>
<comment type="similarity">
    <text evidence="2">Belongs to the peroxidase family. Ascorbate peroxidase subfamily.</text>
</comment>
<sequence length="435" mass="45744">MGEVSAGAARTAAPKQQLGGPRKELDARGPEANRGGVGEHSNSRSLAGETSNGGMGDGHSLSRGWLGAAREAGNVLSVASLSECGKPQLIREEQAATDGHFGEVKAEMHAEEPLEPGMWSRSMEVGPGCPSLGTTGGEGIRPRSGRLPVEAGGAAGLPRLYFHDCFPQGCDASILLNNTAARETALGPNLTIQPRAMQLIESIRARAHAVCGPVVSCADITLLATRDIIVISGGPWFNVPQGNLDSLAPAAQEKVFDLPAPKTASVATLVESFATRGLGDVADLVALSGAHTIGRSQCGSFEDRSQRADDTFSRKLAANCSKHPERLQNLDVITPDLFDNAYYKALGFNQGVFPSDMALVKNKTTAAIVKRFAESKDAFFGQFARSMEKLARVPKPAGNVGEIRRFSCFRSNAQRADAAVDAAGEEEEEGFSASA</sequence>
<evidence type="ECO:0000256" key="8">
    <source>
        <dbReference type="ARBA" id="ARBA00023004"/>
    </source>
</evidence>
<evidence type="ECO:0000256" key="5">
    <source>
        <dbReference type="ARBA" id="ARBA00022723"/>
    </source>
</evidence>
<dbReference type="GO" id="GO:0046872">
    <property type="term" value="F:metal ion binding"/>
    <property type="evidence" value="ECO:0007669"/>
    <property type="project" value="UniProtKB-KW"/>
</dbReference>
<dbReference type="PROSITE" id="PS00435">
    <property type="entry name" value="PEROXIDASE_1"/>
    <property type="match status" value="1"/>
</dbReference>
<evidence type="ECO:0000256" key="12">
    <source>
        <dbReference type="PIRSR" id="PIRSR600823-1"/>
    </source>
</evidence>
<dbReference type="GO" id="GO:0140825">
    <property type="term" value="F:lactoperoxidase activity"/>
    <property type="evidence" value="ECO:0007669"/>
    <property type="project" value="UniProtKB-EC"/>
</dbReference>
<comment type="catalytic activity">
    <reaction evidence="1">
        <text>2 a phenolic donor + H2O2 = 2 a phenolic radical donor + 2 H2O</text>
        <dbReference type="Rhea" id="RHEA:56136"/>
        <dbReference type="ChEBI" id="CHEBI:15377"/>
        <dbReference type="ChEBI" id="CHEBI:16240"/>
        <dbReference type="ChEBI" id="CHEBI:139520"/>
        <dbReference type="ChEBI" id="CHEBI:139521"/>
        <dbReference type="EC" id="1.11.1.7"/>
    </reaction>
</comment>
<dbReference type="CDD" id="cd00693">
    <property type="entry name" value="secretory_peroxidase"/>
    <property type="match status" value="1"/>
</dbReference>
<feature type="disulfide bond" evidence="16">
    <location>
        <begin position="298"/>
        <end position="320"/>
    </location>
</feature>
<evidence type="ECO:0000256" key="14">
    <source>
        <dbReference type="PIRSR" id="PIRSR600823-3"/>
    </source>
</evidence>
<feature type="binding site" evidence="14">
    <location>
        <position position="292"/>
    </location>
    <ligand>
        <name>Ca(2+)</name>
        <dbReference type="ChEBI" id="CHEBI:29108"/>
        <label>2</label>
    </ligand>
</feature>
<evidence type="ECO:0000256" key="9">
    <source>
        <dbReference type="ARBA" id="ARBA00023157"/>
    </source>
</evidence>
<keyword evidence="3 19" id="KW-0575">Peroxidase</keyword>
<dbReference type="PRINTS" id="PR00461">
    <property type="entry name" value="PLPEROXIDASE"/>
</dbReference>